<reference evidence="4 5" key="1">
    <citation type="journal article" date="2018" name="MBio">
        <title>Comparative Genomics Reveals the Core Gene Toolbox for the Fungus-Insect Symbiosis.</title>
        <authorList>
            <person name="Wang Y."/>
            <person name="Stata M."/>
            <person name="Wang W."/>
            <person name="Stajich J.E."/>
            <person name="White M.M."/>
            <person name="Moncalvo J.M."/>
        </authorList>
    </citation>
    <scope>NUCLEOTIDE SEQUENCE [LARGE SCALE GENOMIC DNA]</scope>
    <source>
        <strain evidence="4 5">AUS-77-4</strain>
    </source>
</reference>
<dbReference type="GO" id="GO:0071013">
    <property type="term" value="C:catalytic step 2 spliceosome"/>
    <property type="evidence" value="ECO:0007669"/>
    <property type="project" value="TreeGrafter"/>
</dbReference>
<dbReference type="Proteomes" id="UP000245699">
    <property type="component" value="Unassembled WGS sequence"/>
</dbReference>
<dbReference type="SMART" id="SM00360">
    <property type="entry name" value="RRM"/>
    <property type="match status" value="1"/>
</dbReference>
<name>A0A2T9YWH1_9FUNG</name>
<accession>A0A2T9YWH1</accession>
<keyword evidence="5" id="KW-1185">Reference proteome</keyword>
<proteinExistence type="predicted"/>
<dbReference type="PANTHER" id="PTHR45880:SF1">
    <property type="entry name" value="RNA-BINDING MOTIF PROTEIN, X-LINKED 2"/>
    <property type="match status" value="1"/>
</dbReference>
<dbReference type="GO" id="GO:0005686">
    <property type="term" value="C:U2 snRNP"/>
    <property type="evidence" value="ECO:0007669"/>
    <property type="project" value="TreeGrafter"/>
</dbReference>
<dbReference type="PROSITE" id="PS50102">
    <property type="entry name" value="RRM"/>
    <property type="match status" value="1"/>
</dbReference>
<organism evidence="4 5">
    <name type="scientific">Furculomyces boomerangus</name>
    <dbReference type="NCBI Taxonomy" id="61424"/>
    <lineage>
        <taxon>Eukaryota</taxon>
        <taxon>Fungi</taxon>
        <taxon>Fungi incertae sedis</taxon>
        <taxon>Zoopagomycota</taxon>
        <taxon>Kickxellomycotina</taxon>
        <taxon>Harpellomycetes</taxon>
        <taxon>Harpellales</taxon>
        <taxon>Harpellaceae</taxon>
        <taxon>Furculomyces</taxon>
    </lineage>
</organism>
<dbReference type="GO" id="GO:0003723">
    <property type="term" value="F:RNA binding"/>
    <property type="evidence" value="ECO:0007669"/>
    <property type="project" value="UniProtKB-UniRule"/>
</dbReference>
<dbReference type="Pfam" id="PF00076">
    <property type="entry name" value="RRM_1"/>
    <property type="match status" value="1"/>
</dbReference>
<evidence type="ECO:0000256" key="2">
    <source>
        <dbReference type="PROSITE-ProRule" id="PRU00176"/>
    </source>
</evidence>
<keyword evidence="1 2" id="KW-0694">RNA-binding</keyword>
<dbReference type="AlphaFoldDB" id="A0A2T9YWH1"/>
<dbReference type="GO" id="GO:0071011">
    <property type="term" value="C:precatalytic spliceosome"/>
    <property type="evidence" value="ECO:0007669"/>
    <property type="project" value="TreeGrafter"/>
</dbReference>
<dbReference type="CDD" id="cd00590">
    <property type="entry name" value="RRM_SF"/>
    <property type="match status" value="1"/>
</dbReference>
<dbReference type="PANTHER" id="PTHR45880">
    <property type="entry name" value="RNA-BINDING MOTIF PROTEIN, X-LINKED 2"/>
    <property type="match status" value="1"/>
</dbReference>
<evidence type="ECO:0000313" key="5">
    <source>
        <dbReference type="Proteomes" id="UP000245699"/>
    </source>
</evidence>
<dbReference type="GO" id="GO:0000398">
    <property type="term" value="P:mRNA splicing, via spliceosome"/>
    <property type="evidence" value="ECO:0007669"/>
    <property type="project" value="TreeGrafter"/>
</dbReference>
<dbReference type="InterPro" id="IPR000504">
    <property type="entry name" value="RRM_dom"/>
</dbReference>
<feature type="domain" description="RRM" evidence="3">
    <location>
        <begin position="25"/>
        <end position="125"/>
    </location>
</feature>
<dbReference type="InterPro" id="IPR051847">
    <property type="entry name" value="RNA_proc/Spliceosome_comp"/>
</dbReference>
<sequence>MFALRTKIAPFTSKFLTNSRQFCIKAIYVGNLPWAASETDLKEAFGIYGNIDSVYLPRFEDGRTKGYGFVRYIVGERPPSGELNATHFPTAEEIDSCTEIVKNAAEKMNGLDFMGRALRVAITQPTTQRRTRQEPRNDEE</sequence>
<evidence type="ECO:0000256" key="1">
    <source>
        <dbReference type="ARBA" id="ARBA00022884"/>
    </source>
</evidence>
<dbReference type="InterPro" id="IPR035979">
    <property type="entry name" value="RBD_domain_sf"/>
</dbReference>
<dbReference type="Gene3D" id="3.30.70.330">
    <property type="match status" value="1"/>
</dbReference>
<evidence type="ECO:0000313" key="4">
    <source>
        <dbReference type="EMBL" id="PVU96675.1"/>
    </source>
</evidence>
<dbReference type="STRING" id="61424.A0A2T9YWH1"/>
<dbReference type="EMBL" id="MBFT01000136">
    <property type="protein sequence ID" value="PVU96675.1"/>
    <property type="molecule type" value="Genomic_DNA"/>
</dbReference>
<dbReference type="OrthoDB" id="439808at2759"/>
<dbReference type="SUPFAM" id="SSF54928">
    <property type="entry name" value="RNA-binding domain, RBD"/>
    <property type="match status" value="1"/>
</dbReference>
<evidence type="ECO:0000259" key="3">
    <source>
        <dbReference type="PROSITE" id="PS50102"/>
    </source>
</evidence>
<gene>
    <name evidence="4" type="ORF">BB559_002297</name>
</gene>
<dbReference type="InterPro" id="IPR012677">
    <property type="entry name" value="Nucleotide-bd_a/b_plait_sf"/>
</dbReference>
<comment type="caution">
    <text evidence="4">The sequence shown here is derived from an EMBL/GenBank/DDBJ whole genome shotgun (WGS) entry which is preliminary data.</text>
</comment>
<protein>
    <recommendedName>
        <fullName evidence="3">RRM domain-containing protein</fullName>
    </recommendedName>
</protein>